<protein>
    <submittedName>
        <fullName evidence="3">Conjugal transfer protein TraC</fullName>
    </submittedName>
</protein>
<feature type="region of interest" description="Disordered" evidence="1">
    <location>
        <begin position="324"/>
        <end position="343"/>
    </location>
</feature>
<dbReference type="Gene3D" id="3.40.50.300">
    <property type="entry name" value="P-loop containing nucleotide triphosphate hydrolases"/>
    <property type="match status" value="1"/>
</dbReference>
<evidence type="ECO:0000256" key="1">
    <source>
        <dbReference type="SAM" id="MobiDB-lite"/>
    </source>
</evidence>
<comment type="caution">
    <text evidence="3">The sequence shown here is derived from an EMBL/GenBank/DDBJ whole genome shotgun (WGS) entry which is preliminary data.</text>
</comment>
<dbReference type="SUPFAM" id="SSF52540">
    <property type="entry name" value="P-loop containing nucleoside triphosphate hydrolases"/>
    <property type="match status" value="1"/>
</dbReference>
<dbReference type="OrthoDB" id="9804380at2"/>
<dbReference type="RefSeq" id="WP_113983264.1">
    <property type="nucleotide sequence ID" value="NZ_QMEY01000012.1"/>
</dbReference>
<dbReference type="AlphaFoldDB" id="A0A366LTI0"/>
<evidence type="ECO:0000313" key="4">
    <source>
        <dbReference type="Proteomes" id="UP000253303"/>
    </source>
</evidence>
<dbReference type="Pfam" id="PF19044">
    <property type="entry name" value="P-loop_TraG"/>
    <property type="match status" value="2"/>
</dbReference>
<feature type="domain" description="TraG P-loop" evidence="2">
    <location>
        <begin position="248"/>
        <end position="319"/>
    </location>
</feature>
<evidence type="ECO:0000313" key="3">
    <source>
        <dbReference type="EMBL" id="RBQ17256.1"/>
    </source>
</evidence>
<dbReference type="EMBL" id="QMEY01000012">
    <property type="protein sequence ID" value="RBQ17256.1"/>
    <property type="molecule type" value="Genomic_DNA"/>
</dbReference>
<name>A0A366LTI0_9ACTN</name>
<sequence>MSTADHHPSTRRLLDLLLPGRRPTGHRRATAIPVPAIGVRARQVSLDGAWAASFLITGYPREVGLGWLEPLLTYPGRLDVALHVEPIPPQVAADRLRRRLARLESSARVDAEHGRLADFAAEAATEDAYDLASRLARGQGNLFRLGLYLTVHAPTDDALHMEVGRVRALAASLLLDAKPATFRALHGWMSTLPTGVDLLGVRRTFDTQALAAAFPFTSPDLTAEVGDHPVLYGINTDSASLVMWDRFAQDNYNSVILGRSGGGKSFLAKLDILRSLYTGVQVTVIDPENEYARLAHAVGGTHLPLGAPGIRLNPFDLPDVAATRQATTSPEDPRNRGGDTGEDGLARQAMFIHTLIAVMLATPLAPAERAALDRAVITAYNHAGITADTRTWARQAPLMRDLDAALQADEKDPAAAAGLAARLAPYVTGSHKALFDGPTTIRPTGHLLVFSLRDLPEEIKPVGVLLTLDVIWRHVADPARRRPRLVVVDEGWLLMQQAEGARFLYRMAKSARKHWTGLTVITQDAADVLGSDLGQAVVANAATQILLRQAPQAIDAITDAFALSDGERGKLLAAPRGTGLLVAGSSRVSFEVVASKAEHDLCTTSPEYLASLQADEAGSGIEEP</sequence>
<dbReference type="InterPro" id="IPR043964">
    <property type="entry name" value="P-loop_TraG"/>
</dbReference>
<dbReference type="Gene3D" id="1.10.8.730">
    <property type="match status" value="1"/>
</dbReference>
<dbReference type="PANTHER" id="PTHR30121:SF6">
    <property type="entry name" value="SLR6007 PROTEIN"/>
    <property type="match status" value="1"/>
</dbReference>
<dbReference type="InterPro" id="IPR027417">
    <property type="entry name" value="P-loop_NTPase"/>
</dbReference>
<dbReference type="InterPro" id="IPR051162">
    <property type="entry name" value="T4SS_component"/>
</dbReference>
<organism evidence="3 4">
    <name type="scientific">Spongiactinospora rosea</name>
    <dbReference type="NCBI Taxonomy" id="2248750"/>
    <lineage>
        <taxon>Bacteria</taxon>
        <taxon>Bacillati</taxon>
        <taxon>Actinomycetota</taxon>
        <taxon>Actinomycetes</taxon>
        <taxon>Streptosporangiales</taxon>
        <taxon>Streptosporangiaceae</taxon>
        <taxon>Spongiactinospora</taxon>
    </lineage>
</organism>
<reference evidence="3 4" key="1">
    <citation type="submission" date="2018-06" db="EMBL/GenBank/DDBJ databases">
        <title>Sphaerisporangium craniellae sp. nov., isolated from a marine sponge in the South China Sea.</title>
        <authorList>
            <person name="Li L."/>
        </authorList>
    </citation>
    <scope>NUCLEOTIDE SEQUENCE [LARGE SCALE GENOMIC DNA]</scope>
    <source>
        <strain evidence="3 4">LHW63015</strain>
    </source>
</reference>
<feature type="domain" description="TraG P-loop" evidence="2">
    <location>
        <begin position="483"/>
        <end position="573"/>
    </location>
</feature>
<gene>
    <name evidence="3" type="ORF">DP939_25250</name>
</gene>
<accession>A0A366LTI0</accession>
<dbReference type="Proteomes" id="UP000253303">
    <property type="component" value="Unassembled WGS sequence"/>
</dbReference>
<evidence type="ECO:0000259" key="2">
    <source>
        <dbReference type="Pfam" id="PF19044"/>
    </source>
</evidence>
<keyword evidence="4" id="KW-1185">Reference proteome</keyword>
<proteinExistence type="predicted"/>
<dbReference type="PANTHER" id="PTHR30121">
    <property type="entry name" value="UNCHARACTERIZED PROTEIN YJGR-RELATED"/>
    <property type="match status" value="1"/>
</dbReference>